<gene>
    <name evidence="1" type="ORF">PMLFYP103_00893</name>
</gene>
<accession>A0A6N3B6J9</accession>
<organism evidence="1">
    <name type="scientific">Parabacteroides merdae</name>
    <dbReference type="NCBI Taxonomy" id="46503"/>
    <lineage>
        <taxon>Bacteria</taxon>
        <taxon>Pseudomonadati</taxon>
        <taxon>Bacteroidota</taxon>
        <taxon>Bacteroidia</taxon>
        <taxon>Bacteroidales</taxon>
        <taxon>Tannerellaceae</taxon>
        <taxon>Parabacteroides</taxon>
    </lineage>
</organism>
<name>A0A6N3B6J9_9BACT</name>
<evidence type="ECO:0000313" key="1">
    <source>
        <dbReference type="EMBL" id="VYT97406.1"/>
    </source>
</evidence>
<protein>
    <submittedName>
        <fullName evidence="1">Uncharacterized protein</fullName>
    </submittedName>
</protein>
<proteinExistence type="predicted"/>
<sequence>MKQMYIFLSGIPLFNKEIVQIIYVPQSKYLCFEKDVLSLPH</sequence>
<reference evidence="1" key="1">
    <citation type="submission" date="2019-11" db="EMBL/GenBank/DDBJ databases">
        <authorList>
            <person name="Feng L."/>
        </authorList>
    </citation>
    <scope>NUCLEOTIDE SEQUENCE</scope>
    <source>
        <strain evidence="1">PmerdaeLFYP103</strain>
    </source>
</reference>
<dbReference type="EMBL" id="CACRUV010000015">
    <property type="protein sequence ID" value="VYT97406.1"/>
    <property type="molecule type" value="Genomic_DNA"/>
</dbReference>
<dbReference type="AlphaFoldDB" id="A0A6N3B6J9"/>